<organism evidence="8 9">
    <name type="scientific">Apatococcus lobatus</name>
    <dbReference type="NCBI Taxonomy" id="904363"/>
    <lineage>
        <taxon>Eukaryota</taxon>
        <taxon>Viridiplantae</taxon>
        <taxon>Chlorophyta</taxon>
        <taxon>core chlorophytes</taxon>
        <taxon>Trebouxiophyceae</taxon>
        <taxon>Chlorellales</taxon>
        <taxon>Chlorellaceae</taxon>
        <taxon>Apatococcus</taxon>
    </lineage>
</organism>
<dbReference type="GO" id="GO:0003677">
    <property type="term" value="F:DNA binding"/>
    <property type="evidence" value="ECO:0007669"/>
    <property type="project" value="UniProtKB-KW"/>
</dbReference>
<evidence type="ECO:0000256" key="2">
    <source>
        <dbReference type="ARBA" id="ARBA00023015"/>
    </source>
</evidence>
<keyword evidence="3" id="KW-0238">DNA-binding</keyword>
<proteinExistence type="predicted"/>
<dbReference type="EMBL" id="JALJOS010000043">
    <property type="protein sequence ID" value="KAK9820824.1"/>
    <property type="molecule type" value="Genomic_DNA"/>
</dbReference>
<evidence type="ECO:0000259" key="7">
    <source>
        <dbReference type="PROSITE" id="PS51032"/>
    </source>
</evidence>
<evidence type="ECO:0000256" key="1">
    <source>
        <dbReference type="ARBA" id="ARBA00004123"/>
    </source>
</evidence>
<dbReference type="Gene3D" id="3.30.730.10">
    <property type="entry name" value="AP2/ERF domain"/>
    <property type="match status" value="1"/>
</dbReference>
<evidence type="ECO:0000256" key="6">
    <source>
        <dbReference type="SAM" id="MobiDB-lite"/>
    </source>
</evidence>
<evidence type="ECO:0000313" key="9">
    <source>
        <dbReference type="Proteomes" id="UP001438707"/>
    </source>
</evidence>
<protein>
    <recommendedName>
        <fullName evidence="7">AP2/ERF domain-containing protein</fullName>
    </recommendedName>
</protein>
<accession>A0AAW1QHC3</accession>
<dbReference type="InterPro" id="IPR036955">
    <property type="entry name" value="AP2/ERF_dom_sf"/>
</dbReference>
<evidence type="ECO:0000256" key="4">
    <source>
        <dbReference type="ARBA" id="ARBA00023163"/>
    </source>
</evidence>
<feature type="region of interest" description="Disordered" evidence="6">
    <location>
        <begin position="491"/>
        <end position="551"/>
    </location>
</feature>
<dbReference type="InterPro" id="IPR016177">
    <property type="entry name" value="DNA-bd_dom_sf"/>
</dbReference>
<evidence type="ECO:0000256" key="5">
    <source>
        <dbReference type="ARBA" id="ARBA00023242"/>
    </source>
</evidence>
<dbReference type="SMART" id="SM00380">
    <property type="entry name" value="AP2"/>
    <property type="match status" value="1"/>
</dbReference>
<dbReference type="PANTHER" id="PTHR32467:SF142">
    <property type="entry name" value="FLORAL HOMEOTIC PROTEIN APETALA 2"/>
    <property type="match status" value="1"/>
</dbReference>
<dbReference type="PROSITE" id="PS51032">
    <property type="entry name" value="AP2_ERF"/>
    <property type="match status" value="1"/>
</dbReference>
<evidence type="ECO:0000313" key="8">
    <source>
        <dbReference type="EMBL" id="KAK9820824.1"/>
    </source>
</evidence>
<reference evidence="8 9" key="1">
    <citation type="journal article" date="2024" name="Nat. Commun.">
        <title>Phylogenomics reveals the evolutionary origins of lichenization in chlorophyte algae.</title>
        <authorList>
            <person name="Puginier C."/>
            <person name="Libourel C."/>
            <person name="Otte J."/>
            <person name="Skaloud P."/>
            <person name="Haon M."/>
            <person name="Grisel S."/>
            <person name="Petersen M."/>
            <person name="Berrin J.G."/>
            <person name="Delaux P.M."/>
            <person name="Dal Grande F."/>
            <person name="Keller J."/>
        </authorList>
    </citation>
    <scope>NUCLEOTIDE SEQUENCE [LARGE SCALE GENOMIC DNA]</scope>
    <source>
        <strain evidence="8 9">SAG 2145</strain>
    </source>
</reference>
<feature type="domain" description="AP2/ERF" evidence="7">
    <location>
        <begin position="555"/>
        <end position="619"/>
    </location>
</feature>
<comment type="caution">
    <text evidence="8">The sequence shown here is derived from an EMBL/GenBank/DDBJ whole genome shotgun (WGS) entry which is preliminary data.</text>
</comment>
<gene>
    <name evidence="8" type="ORF">WJX74_009775</name>
</gene>
<dbReference type="Pfam" id="PF00847">
    <property type="entry name" value="AP2"/>
    <property type="match status" value="1"/>
</dbReference>
<comment type="subcellular location">
    <subcellularLocation>
        <location evidence="1">Nucleus</location>
    </subcellularLocation>
</comment>
<dbReference type="InterPro" id="IPR001471">
    <property type="entry name" value="AP2/ERF_dom"/>
</dbReference>
<dbReference type="SUPFAM" id="SSF54171">
    <property type="entry name" value="DNA-binding domain"/>
    <property type="match status" value="1"/>
</dbReference>
<keyword evidence="5" id="KW-0539">Nucleus</keyword>
<dbReference type="GO" id="GO:0003700">
    <property type="term" value="F:DNA-binding transcription factor activity"/>
    <property type="evidence" value="ECO:0007669"/>
    <property type="project" value="InterPro"/>
</dbReference>
<name>A0AAW1QHC3_9CHLO</name>
<keyword evidence="4" id="KW-0804">Transcription</keyword>
<dbReference type="PANTHER" id="PTHR32467">
    <property type="entry name" value="AP2-LIKE ETHYLENE-RESPONSIVE TRANSCRIPTION FACTOR"/>
    <property type="match status" value="1"/>
</dbReference>
<dbReference type="Proteomes" id="UP001438707">
    <property type="component" value="Unassembled WGS sequence"/>
</dbReference>
<evidence type="ECO:0000256" key="3">
    <source>
        <dbReference type="ARBA" id="ARBA00023125"/>
    </source>
</evidence>
<sequence length="662" mass="72448">MAASAFPKLDGRSWTSQLLVVHGWSSAATQQLDTANRTVVLPCLVQGWRSQKPGGSSSQCQRSALALRHEHQFASLLKKNLLLQQIQQVIPVILDSQRSQRFVIRCPMHALRFLLAARDVEELASDTSARLQDAVAHHKKASKQASNSAAGLRPLSLVAVTRSDRGSVRISLEPGPAALQAACCLQELGWPPCRAHSSKADKPHCLLYPGCLFKSMDAYLKSKEFEATLDMWSPNTYMSADMKRRLEGLEDFAAAIAQSARPGSDFDAACQRLLQSLKLQHGLPLHNLLSLLSQREVLQIGMDSRCKGSKDGFCGNNALVALDTLNCQPAAAQGLWGAILDSSQASRTDWMQAAEMIREPPTPQHSAWLKSLGFGSSDCSDCKSDVYNRGPGRAAIPDVSSQSQKCRAEHAMEQPELHAVQHQQDVGQNVSMTFVPQHPPSEESHADEDLLIDFSGSGDQQRQLPAAASLFCWQAEPLMLQAAPSQELSSVESCPGTAESGEKFLWPPGSPKSSQPAAHAPHEAGLDQPAPAPTQHPADARQRKARSGPANATSAYLGVTRYKRTGRYEAHIWEASQDTRAQKGRQIHLGSFASSFAAARAYDMAALKMRGVYAKRNFEEDDLKGDLFYQTIARLDKGTFVRELRKAAQVILYMISNHEFEQ</sequence>
<keyword evidence="2" id="KW-0805">Transcription regulation</keyword>
<dbReference type="GO" id="GO:0005634">
    <property type="term" value="C:nucleus"/>
    <property type="evidence" value="ECO:0007669"/>
    <property type="project" value="UniProtKB-SubCell"/>
</dbReference>
<dbReference type="AlphaFoldDB" id="A0AAW1QHC3"/>
<keyword evidence="9" id="KW-1185">Reference proteome</keyword>